<dbReference type="AlphaFoldDB" id="A0A9D2HVP0"/>
<dbReference type="InterPro" id="IPR016181">
    <property type="entry name" value="Acyl_CoA_acyltransferase"/>
</dbReference>
<gene>
    <name evidence="1" type="ORF">H9950_01790</name>
</gene>
<reference evidence="1" key="1">
    <citation type="journal article" date="2021" name="PeerJ">
        <title>Extensive microbial diversity within the chicken gut microbiome revealed by metagenomics and culture.</title>
        <authorList>
            <person name="Gilroy R."/>
            <person name="Ravi A."/>
            <person name="Getino M."/>
            <person name="Pursley I."/>
            <person name="Horton D.L."/>
            <person name="Alikhan N.F."/>
            <person name="Baker D."/>
            <person name="Gharbi K."/>
            <person name="Hall N."/>
            <person name="Watson M."/>
            <person name="Adriaenssens E.M."/>
            <person name="Foster-Nyarko E."/>
            <person name="Jarju S."/>
            <person name="Secka A."/>
            <person name="Antonio M."/>
            <person name="Oren A."/>
            <person name="Chaudhuri R.R."/>
            <person name="La Ragione R."/>
            <person name="Hildebrand F."/>
            <person name="Pallen M.J."/>
        </authorList>
    </citation>
    <scope>NUCLEOTIDE SEQUENCE</scope>
    <source>
        <strain evidence="1">ChiHjej12B11-9795</strain>
    </source>
</reference>
<proteinExistence type="predicted"/>
<dbReference type="Proteomes" id="UP000823862">
    <property type="component" value="Unassembled WGS sequence"/>
</dbReference>
<sequence>MTIQIRQSTLADLPVLMQLFESGKRIMRRSGNLRQWTGSYPSENVVAGDIHRGHSYLCLDETGRAVGTFAFIPGNDPTYARIYDGEWLDNTHPYATIHRLAGREDASGVAAACLDWCYAQIPNLRADTHRDNSIMQHILLKHGFRYCGIIYLLNGDERLAYQKV</sequence>
<name>A0A9D2HVP0_9BACE</name>
<dbReference type="SUPFAM" id="SSF55729">
    <property type="entry name" value="Acyl-CoA N-acyltransferases (Nat)"/>
    <property type="match status" value="1"/>
</dbReference>
<evidence type="ECO:0000313" key="1">
    <source>
        <dbReference type="EMBL" id="HJA84927.1"/>
    </source>
</evidence>
<dbReference type="Gene3D" id="3.40.630.30">
    <property type="match status" value="1"/>
</dbReference>
<accession>A0A9D2HVP0</accession>
<comment type="caution">
    <text evidence="1">The sequence shown here is derived from an EMBL/GenBank/DDBJ whole genome shotgun (WGS) entry which is preliminary data.</text>
</comment>
<evidence type="ECO:0000313" key="2">
    <source>
        <dbReference type="Proteomes" id="UP000823862"/>
    </source>
</evidence>
<dbReference type="EMBL" id="DWZI01000009">
    <property type="protein sequence ID" value="HJA84927.1"/>
    <property type="molecule type" value="Genomic_DNA"/>
</dbReference>
<organism evidence="1 2">
    <name type="scientific">Candidatus Bacteroides avicola</name>
    <dbReference type="NCBI Taxonomy" id="2838468"/>
    <lineage>
        <taxon>Bacteria</taxon>
        <taxon>Pseudomonadati</taxon>
        <taxon>Bacteroidota</taxon>
        <taxon>Bacteroidia</taxon>
        <taxon>Bacteroidales</taxon>
        <taxon>Bacteroidaceae</taxon>
        <taxon>Bacteroides</taxon>
    </lineage>
</organism>
<protein>
    <submittedName>
        <fullName evidence="1">GNAT family N-acetyltransferase</fullName>
    </submittedName>
</protein>
<reference evidence="1" key="2">
    <citation type="submission" date="2021-04" db="EMBL/GenBank/DDBJ databases">
        <authorList>
            <person name="Gilroy R."/>
        </authorList>
    </citation>
    <scope>NUCLEOTIDE SEQUENCE</scope>
    <source>
        <strain evidence="1">ChiHjej12B11-9795</strain>
    </source>
</reference>